<feature type="binding site" evidence="4 5">
    <location>
        <position position="55"/>
    </location>
    <ligand>
        <name>Ca(2+)</name>
        <dbReference type="ChEBI" id="CHEBI:29108"/>
    </ligand>
</feature>
<feature type="binding site" evidence="4 5">
    <location>
        <position position="60"/>
    </location>
    <ligand>
        <name>Ca(2+)</name>
        <dbReference type="ChEBI" id="CHEBI:29108"/>
    </ligand>
</feature>
<dbReference type="AlphaFoldDB" id="Q8RNV8"/>
<feature type="domain" description="MvaI/BcnI restriction endonuclease" evidence="1">
    <location>
        <begin position="11"/>
        <end position="231"/>
    </location>
</feature>
<sequence>MKIWSKEEVVNKLHEIKNKGYLSVPTDMFRTDDGVVGQILERQFGVQENNITLGDLGEFELKGMRNRKAKSNLTLFHKKPVAGQTVIQIFNRFGYVKPSSRNPEVMKKKLFTTIKGGRLNNLGLTLNAKHASEINLYYQDEYLSTWDLNLSKIEKLVLVFAETIGRANSPEEQFHFTKAYMLTEINDITSLINDGVLVMDLCIDQDLSKSKGPHDRGPHLRIPISKLDKLYRNIERLL</sequence>
<dbReference type="PDB" id="2ODH">
    <property type="method" value="X-ray"/>
    <property type="resolution" value="1.60 A"/>
    <property type="chains" value="A=1-238"/>
</dbReference>
<dbReference type="EMBL" id="AF472611">
    <property type="protein sequence ID" value="AAM03021.1"/>
    <property type="molecule type" value="Genomic_DNA"/>
</dbReference>
<dbReference type="InterPro" id="IPR043004">
    <property type="entry name" value="MvaI_BcnI_cat"/>
</dbReference>
<reference evidence="2" key="1">
    <citation type="journal article" date="2002" name="Nucleic Acids Res.">
        <title>Circular permutation of DNA cytosine-N4 methyltransferases: in vivo coexistence in the BcnI system and in vitro probing by hybrid formation.</title>
        <authorList>
            <person name="Vilkaitis G."/>
            <person name="Lubys A."/>
            <person name="Merkiene E."/>
            <person name="Timinskas A."/>
            <person name="Janulaitis A."/>
            <person name="Klimasauskas S."/>
        </authorList>
    </citation>
    <scope>NUCLEOTIDE SEQUENCE</scope>
    <source>
        <strain evidence="2">RFL1</strain>
    </source>
</reference>
<dbReference type="PDBsum" id="3IMB"/>
<accession>Q8RNV8</accession>
<organism evidence="2">
    <name type="scientific">Brevibacillus centrosporus</name>
    <dbReference type="NCBI Taxonomy" id="54910"/>
    <lineage>
        <taxon>Bacteria</taxon>
        <taxon>Bacillati</taxon>
        <taxon>Bacillota</taxon>
        <taxon>Bacilli</taxon>
        <taxon>Bacillales</taxon>
        <taxon>Paenibacillaceae</taxon>
        <taxon>Brevibacillus</taxon>
    </lineage>
</organism>
<evidence type="ECO:0000313" key="2">
    <source>
        <dbReference type="EMBL" id="AAM03021.1"/>
    </source>
</evidence>
<proteinExistence type="evidence at protein level"/>
<dbReference type="EvolutionaryTrace" id="Q8RNV8"/>
<reference evidence="6" key="3">
    <citation type="submission" date="2009-08" db="PDB data bank">
        <title>How BcnI and MvaI distinguish W from S.</title>
        <authorList>
            <person name="Sokolowska M."/>
            <person name="Kaus-Drobek M."/>
            <person name="Czapinska H."/>
            <person name="Tamulaitis G."/>
            <person name="Szczepanowski R.H."/>
            <person name="Siksnys V."/>
            <person name="Bochtler M."/>
        </authorList>
    </citation>
    <scope>X-RAY CRYSTALLOGRAPHY (1.89 ANGSTROMS)</scope>
</reference>
<dbReference type="Pfam" id="PF15515">
    <property type="entry name" value="MvaI_BcnI"/>
    <property type="match status" value="1"/>
</dbReference>
<dbReference type="Gene3D" id="3.30.70.3570">
    <property type="entry name" value="MvaI/BcnI restriction endonuclease, recognition domain"/>
    <property type="match status" value="1"/>
</dbReference>
<dbReference type="REBASE" id="244">
    <property type="entry name" value="BcnI"/>
</dbReference>
<keyword evidence="4 5" id="KW-0106">Calcium</keyword>
<evidence type="ECO:0007829" key="6">
    <source>
        <dbReference type="PDB" id="3IMB"/>
    </source>
</evidence>
<dbReference type="SMR" id="Q8RNV8"/>
<evidence type="ECO:0007829" key="3">
    <source>
        <dbReference type="PDB" id="2ODH"/>
    </source>
</evidence>
<dbReference type="PDB" id="3IMB">
    <property type="method" value="X-ray"/>
    <property type="resolution" value="1.89 A"/>
    <property type="chains" value="A/B/C/D=1-238"/>
</dbReference>
<dbReference type="InterPro" id="IPR043005">
    <property type="entry name" value="MvaI_BcnI_rec"/>
</dbReference>
<name>Q8RNV8_9BACL</name>
<feature type="binding site" evidence="4 5">
    <location>
        <position position="61"/>
    </location>
    <ligand>
        <name>Ca(2+)</name>
        <dbReference type="ChEBI" id="CHEBI:29108"/>
    </ligand>
</feature>
<evidence type="ECO:0000259" key="1">
    <source>
        <dbReference type="Pfam" id="PF15515"/>
    </source>
</evidence>
<dbReference type="PDBsum" id="2ODH"/>
<gene>
    <name evidence="2" type="primary">bcnIR</name>
</gene>
<dbReference type="GO" id="GO:0046872">
    <property type="term" value="F:metal ion binding"/>
    <property type="evidence" value="ECO:0007669"/>
    <property type="project" value="UniProtKB-KW"/>
</dbReference>
<dbReference type="PDBsum" id="2ODI"/>
<evidence type="ECO:0007829" key="5">
    <source>
        <dbReference type="PDB" id="2Q10"/>
    </source>
</evidence>
<evidence type="ECO:0007829" key="4">
    <source>
        <dbReference type="PDB" id="2ODI"/>
    </source>
</evidence>
<dbReference type="InterPro" id="IPR029127">
    <property type="entry name" value="MvaI_BcnI"/>
</dbReference>
<dbReference type="Gene3D" id="3.40.210.20">
    <property type="entry name" value="MvaI/BcnI restriction endonuclease, catalytic domain"/>
    <property type="match status" value="1"/>
</dbReference>
<dbReference type="PDBsum" id="2Q10"/>
<reference evidence="3 4" key="2">
    <citation type="journal article" date="2007" name="J. Mol. Biol.">
        <title>Monomeric restriction endonuclease BcnI in the apo form and in an asymmetric complex with target DNA.</title>
        <authorList>
            <person name="Sokolowska M."/>
            <person name="Kaus-Drobek M."/>
            <person name="Czapinska H."/>
            <person name="Tamulaitis G."/>
            <person name="Szczepanowski R.H."/>
            <person name="Urbanke C."/>
            <person name="Siksnys V."/>
            <person name="Bochtler M."/>
        </authorList>
    </citation>
    <scope>X-RAY CRYSTALLOGRAPHY (1.45 ANGSTROMS) IN COMPLEX WITH CA(2+)</scope>
</reference>
<dbReference type="PDB" id="2ODI">
    <property type="method" value="X-ray"/>
    <property type="resolution" value="1.45 A"/>
    <property type="chains" value="A/B=1-238"/>
</dbReference>
<protein>
    <submittedName>
        <fullName evidence="2">R.BcnI</fullName>
    </submittedName>
</protein>
<keyword evidence="4 5" id="KW-0479">Metal-binding</keyword>
<keyword evidence="3 4" id="KW-0002">3D-structure</keyword>
<dbReference type="PDB" id="2Q10">
    <property type="method" value="X-ray"/>
    <property type="resolution" value="1.75 A"/>
    <property type="chains" value="A/B=1-238"/>
</dbReference>